<keyword evidence="3" id="KW-1185">Reference proteome</keyword>
<evidence type="ECO:0000313" key="3">
    <source>
        <dbReference type="Proteomes" id="UP001150942"/>
    </source>
</evidence>
<feature type="compositionally biased region" description="Basic and acidic residues" evidence="1">
    <location>
        <begin position="1"/>
        <end position="13"/>
    </location>
</feature>
<organism evidence="2 3">
    <name type="scientific">Penicillium cf. viridicatum</name>
    <dbReference type="NCBI Taxonomy" id="2972119"/>
    <lineage>
        <taxon>Eukaryota</taxon>
        <taxon>Fungi</taxon>
        <taxon>Dikarya</taxon>
        <taxon>Ascomycota</taxon>
        <taxon>Pezizomycotina</taxon>
        <taxon>Eurotiomycetes</taxon>
        <taxon>Eurotiomycetidae</taxon>
        <taxon>Eurotiales</taxon>
        <taxon>Aspergillaceae</taxon>
        <taxon>Penicillium</taxon>
    </lineage>
</organism>
<reference evidence="2" key="1">
    <citation type="submission" date="2022-11" db="EMBL/GenBank/DDBJ databases">
        <authorList>
            <person name="Petersen C."/>
        </authorList>
    </citation>
    <scope>NUCLEOTIDE SEQUENCE</scope>
    <source>
        <strain evidence="2">IBT 20477</strain>
    </source>
</reference>
<dbReference type="OrthoDB" id="366390at2759"/>
<comment type="caution">
    <text evidence="2">The sequence shown here is derived from an EMBL/GenBank/DDBJ whole genome shotgun (WGS) entry which is preliminary data.</text>
</comment>
<dbReference type="Proteomes" id="UP001150942">
    <property type="component" value="Unassembled WGS sequence"/>
</dbReference>
<evidence type="ECO:0000256" key="1">
    <source>
        <dbReference type="SAM" id="MobiDB-lite"/>
    </source>
</evidence>
<name>A0A9W9N5X2_9EURO</name>
<accession>A0A9W9N5X2</accession>
<sequence>MGDETNKELRKAGMDSSLVNNDSQSDMDLARELGEEEIMTALSCELSEESDETESPEDPEQS</sequence>
<reference evidence="2" key="2">
    <citation type="journal article" date="2023" name="IMA Fungus">
        <title>Comparative genomic study of the Penicillium genus elucidates a diverse pangenome and 15 lateral gene transfer events.</title>
        <authorList>
            <person name="Petersen C."/>
            <person name="Sorensen T."/>
            <person name="Nielsen M.R."/>
            <person name="Sondergaard T.E."/>
            <person name="Sorensen J.L."/>
            <person name="Fitzpatrick D.A."/>
            <person name="Frisvad J.C."/>
            <person name="Nielsen K.L."/>
        </authorList>
    </citation>
    <scope>NUCLEOTIDE SEQUENCE</scope>
    <source>
        <strain evidence="2">IBT 20477</strain>
    </source>
</reference>
<dbReference type="AlphaFoldDB" id="A0A9W9N5X2"/>
<proteinExistence type="predicted"/>
<protein>
    <submittedName>
        <fullName evidence="2">Uncharacterized protein</fullName>
    </submittedName>
</protein>
<dbReference type="EMBL" id="JAPQKQ010000001">
    <property type="protein sequence ID" value="KAJ5213808.1"/>
    <property type="molecule type" value="Genomic_DNA"/>
</dbReference>
<gene>
    <name evidence="2" type="ORF">N7449_000977</name>
</gene>
<evidence type="ECO:0000313" key="2">
    <source>
        <dbReference type="EMBL" id="KAJ5213808.1"/>
    </source>
</evidence>
<feature type="region of interest" description="Disordered" evidence="1">
    <location>
        <begin position="1"/>
        <end position="27"/>
    </location>
</feature>
<feature type="compositionally biased region" description="Polar residues" evidence="1">
    <location>
        <begin position="17"/>
        <end position="26"/>
    </location>
</feature>